<name>A0A8J3QSW4_9ACTN</name>
<sequence length="532" mass="56782">MPENSAPENATAYDVVIAGAGPNGLMLACELALAGVRPLVLERLTGPTDEQRANGLVGQIVRMLDRRGLYQRLTGGQEPPRPAPGYTFGAFPLDLSSLPDNPVYLLTVPQRRIEQMLAERAGELGVEIRRGHEVTGLAQDADTVAIEISGPDGRYPIETRYLVGADGGRSTVRGLAGIGFPGVTTDRGISRMAHVSVPAELIDPATGGLVVPGYGVIPPFLHHRTETGMIAFAPFPGRPTAISTAEVRAPGTEDEANRGPMSFAELRDSIRRVLGVDVAVEPPQGPGPHLLRRLVGGNTRLADRYREGRVLLVGDAAHVHSAIGGPGLNLGLQDAINLGWKLAAELSGWAPAGLLDSYQTERRPVGERVTMHTQAQSVLVGPGSEVTALRQLFGELLADPHTVAHLADLLAGADIRYDMGSTANADSLTGRWAPDLSLHTETGTVRLAELTHGARPLLLDLTDDGALGEDALPWRDRVDVVRARADDAKVTALLLRPDCYVAWASRSARLDEREREALRSALARWFGEPATP</sequence>
<dbReference type="PANTHER" id="PTHR43004">
    <property type="entry name" value="TRK SYSTEM POTASSIUM UPTAKE PROTEIN"/>
    <property type="match status" value="1"/>
</dbReference>
<reference evidence="5" key="1">
    <citation type="submission" date="2021-01" db="EMBL/GenBank/DDBJ databases">
        <title>Whole genome shotgun sequence of Rugosimonospora africana NBRC 104875.</title>
        <authorList>
            <person name="Komaki H."/>
            <person name="Tamura T."/>
        </authorList>
    </citation>
    <scope>NUCLEOTIDE SEQUENCE</scope>
    <source>
        <strain evidence="5">NBRC 104875</strain>
    </source>
</reference>
<organism evidence="5 6">
    <name type="scientific">Rugosimonospora africana</name>
    <dbReference type="NCBI Taxonomy" id="556532"/>
    <lineage>
        <taxon>Bacteria</taxon>
        <taxon>Bacillati</taxon>
        <taxon>Actinomycetota</taxon>
        <taxon>Actinomycetes</taxon>
        <taxon>Micromonosporales</taxon>
        <taxon>Micromonosporaceae</taxon>
        <taxon>Rugosimonospora</taxon>
    </lineage>
</organism>
<gene>
    <name evidence="5" type="ORF">Raf01_37890</name>
</gene>
<evidence type="ECO:0000313" key="6">
    <source>
        <dbReference type="Proteomes" id="UP000642748"/>
    </source>
</evidence>
<evidence type="ECO:0000259" key="4">
    <source>
        <dbReference type="Pfam" id="PF01494"/>
    </source>
</evidence>
<dbReference type="InterPro" id="IPR050641">
    <property type="entry name" value="RIFMO-like"/>
</dbReference>
<evidence type="ECO:0000256" key="2">
    <source>
        <dbReference type="ARBA" id="ARBA00022630"/>
    </source>
</evidence>
<evidence type="ECO:0000313" key="5">
    <source>
        <dbReference type="EMBL" id="GIH15617.1"/>
    </source>
</evidence>
<dbReference type="AlphaFoldDB" id="A0A8J3QSW4"/>
<accession>A0A8J3QSW4</accession>
<dbReference type="Gene3D" id="3.50.50.60">
    <property type="entry name" value="FAD/NAD(P)-binding domain"/>
    <property type="match status" value="2"/>
</dbReference>
<dbReference type="Proteomes" id="UP000642748">
    <property type="component" value="Unassembled WGS sequence"/>
</dbReference>
<keyword evidence="2" id="KW-0285">Flavoprotein</keyword>
<proteinExistence type="predicted"/>
<dbReference type="InterPro" id="IPR036188">
    <property type="entry name" value="FAD/NAD-bd_sf"/>
</dbReference>
<dbReference type="Pfam" id="PF01494">
    <property type="entry name" value="FAD_binding_3"/>
    <property type="match status" value="1"/>
</dbReference>
<keyword evidence="6" id="KW-1185">Reference proteome</keyword>
<dbReference type="RefSeq" id="WP_203919245.1">
    <property type="nucleotide sequence ID" value="NZ_BONZ01000036.1"/>
</dbReference>
<dbReference type="EMBL" id="BONZ01000036">
    <property type="protein sequence ID" value="GIH15617.1"/>
    <property type="molecule type" value="Genomic_DNA"/>
</dbReference>
<dbReference type="PRINTS" id="PR00420">
    <property type="entry name" value="RNGMNOXGNASE"/>
</dbReference>
<comment type="caution">
    <text evidence="5">The sequence shown here is derived from an EMBL/GenBank/DDBJ whole genome shotgun (WGS) entry which is preliminary data.</text>
</comment>
<feature type="domain" description="FAD-binding" evidence="4">
    <location>
        <begin position="13"/>
        <end position="372"/>
    </location>
</feature>
<dbReference type="GO" id="GO:0016709">
    <property type="term" value="F:oxidoreductase activity, acting on paired donors, with incorporation or reduction of molecular oxygen, NAD(P)H as one donor, and incorporation of one atom of oxygen"/>
    <property type="evidence" value="ECO:0007669"/>
    <property type="project" value="UniProtKB-ARBA"/>
</dbReference>
<dbReference type="InterPro" id="IPR002938">
    <property type="entry name" value="FAD-bd"/>
</dbReference>
<dbReference type="GO" id="GO:0071949">
    <property type="term" value="F:FAD binding"/>
    <property type="evidence" value="ECO:0007669"/>
    <property type="project" value="InterPro"/>
</dbReference>
<dbReference type="SUPFAM" id="SSF51905">
    <property type="entry name" value="FAD/NAD(P)-binding domain"/>
    <property type="match status" value="1"/>
</dbReference>
<keyword evidence="3" id="KW-0274">FAD</keyword>
<evidence type="ECO:0000256" key="1">
    <source>
        <dbReference type="ARBA" id="ARBA00001974"/>
    </source>
</evidence>
<dbReference type="PANTHER" id="PTHR43004:SF19">
    <property type="entry name" value="BINDING MONOOXYGENASE, PUTATIVE (JCVI)-RELATED"/>
    <property type="match status" value="1"/>
</dbReference>
<comment type="cofactor">
    <cofactor evidence="1">
        <name>FAD</name>
        <dbReference type="ChEBI" id="CHEBI:57692"/>
    </cofactor>
</comment>
<protein>
    <submittedName>
        <fullName evidence="5">FAD-dependent oxidoreductase</fullName>
    </submittedName>
</protein>
<evidence type="ECO:0000256" key="3">
    <source>
        <dbReference type="ARBA" id="ARBA00022827"/>
    </source>
</evidence>
<dbReference type="Gene3D" id="3.40.30.120">
    <property type="match status" value="1"/>
</dbReference>
<dbReference type="Pfam" id="PF21274">
    <property type="entry name" value="Rng_hyd_C"/>
    <property type="match status" value="1"/>
</dbReference>